<feature type="domain" description="TauD/TfdA-like" evidence="8">
    <location>
        <begin position="99"/>
        <end position="369"/>
    </location>
</feature>
<evidence type="ECO:0000259" key="8">
    <source>
        <dbReference type="Pfam" id="PF02668"/>
    </source>
</evidence>
<dbReference type="Pfam" id="PF02668">
    <property type="entry name" value="TauD"/>
    <property type="match status" value="1"/>
</dbReference>
<dbReference type="Proteomes" id="UP000266188">
    <property type="component" value="Unassembled WGS sequence"/>
</dbReference>
<evidence type="ECO:0000256" key="2">
    <source>
        <dbReference type="ARBA" id="ARBA00005896"/>
    </source>
</evidence>
<keyword evidence="10" id="KW-1185">Reference proteome</keyword>
<proteinExistence type="inferred from homology"/>
<keyword evidence="3" id="KW-0479">Metal-binding</keyword>
<dbReference type="FunFam" id="3.60.130.10:FF:000003">
    <property type="entry name" value="Alpha-ketoglutarate-dependent taurine dioxygenase"/>
    <property type="match status" value="1"/>
</dbReference>
<dbReference type="EMBL" id="MVGC01000399">
    <property type="protein sequence ID" value="RJE19504.1"/>
    <property type="molecule type" value="Genomic_DNA"/>
</dbReference>
<dbReference type="GO" id="GO:0016706">
    <property type="term" value="F:2-oxoglutarate-dependent dioxygenase activity"/>
    <property type="evidence" value="ECO:0007669"/>
    <property type="project" value="TreeGrafter"/>
</dbReference>
<dbReference type="PANTHER" id="PTHR30468">
    <property type="entry name" value="ALPHA-KETOGLUTARATE-DEPENDENT SULFONATE DIOXYGENASE"/>
    <property type="match status" value="1"/>
</dbReference>
<keyword evidence="6" id="KW-0408">Iron</keyword>
<evidence type="ECO:0000313" key="10">
    <source>
        <dbReference type="Proteomes" id="UP000266188"/>
    </source>
</evidence>
<evidence type="ECO:0000256" key="5">
    <source>
        <dbReference type="ARBA" id="ARBA00023002"/>
    </source>
</evidence>
<name>A0A3A2ZJG2_9EURO</name>
<sequence length="382" mass="43038">MAPSITETIPIRTQPLPSKLNTDAGYNKEDLSGYAGTYTHETEIKGTQKQPPASFPNYLPVWDNEACQYPPLQPFEHYDHGQDADPSFPDLLPKEKAKVDDISPTIGTEIHGVQISELSDKGKDQLALLAAQRKVLVFRNQNFAALPINQALDFGGYFGRHHIHQTSGAPKGYPEIHLVHRGADDKSGTEFLSTRTNSVTWHSDVTFEKQPPGTTFLYLLDGPSTGGDTLFGNMVQAYKRLSPEFRRRLHGLRAVHSGREQVNNSLNRGGIARRDPVDSVHPVVRTHPVTKEKALYVNPQFTRYIVGYKKEESESLLKFLYDHIALSQDLQIRVRWQPGTVVVWDNRVAAHSALFDWEDGQRRHLARITPQAEAPFETPFEE</sequence>
<feature type="region of interest" description="Disordered" evidence="7">
    <location>
        <begin position="1"/>
        <end position="27"/>
    </location>
</feature>
<dbReference type="AlphaFoldDB" id="A0A3A2ZJG2"/>
<keyword evidence="4 9" id="KW-0223">Dioxygenase</keyword>
<evidence type="ECO:0000256" key="4">
    <source>
        <dbReference type="ARBA" id="ARBA00022964"/>
    </source>
</evidence>
<dbReference type="SUPFAM" id="SSF51197">
    <property type="entry name" value="Clavaminate synthase-like"/>
    <property type="match status" value="1"/>
</dbReference>
<dbReference type="InterPro" id="IPR003819">
    <property type="entry name" value="TauD/TfdA-like"/>
</dbReference>
<dbReference type="Gene3D" id="3.60.130.10">
    <property type="entry name" value="Clavaminate synthase-like"/>
    <property type="match status" value="1"/>
</dbReference>
<dbReference type="PANTHER" id="PTHR30468:SF1">
    <property type="entry name" value="ALPHA-KETOGLUTARATE-DEPENDENT SULFONATE DIOXYGENASE"/>
    <property type="match status" value="1"/>
</dbReference>
<organism evidence="9 10">
    <name type="scientific">Aspergillus sclerotialis</name>
    <dbReference type="NCBI Taxonomy" id="2070753"/>
    <lineage>
        <taxon>Eukaryota</taxon>
        <taxon>Fungi</taxon>
        <taxon>Dikarya</taxon>
        <taxon>Ascomycota</taxon>
        <taxon>Pezizomycotina</taxon>
        <taxon>Eurotiomycetes</taxon>
        <taxon>Eurotiomycetidae</taxon>
        <taxon>Eurotiales</taxon>
        <taxon>Aspergillaceae</taxon>
        <taxon>Aspergillus</taxon>
        <taxon>Aspergillus subgen. Polypaecilum</taxon>
    </lineage>
</organism>
<dbReference type="GO" id="GO:0005737">
    <property type="term" value="C:cytoplasm"/>
    <property type="evidence" value="ECO:0007669"/>
    <property type="project" value="TreeGrafter"/>
</dbReference>
<evidence type="ECO:0000256" key="1">
    <source>
        <dbReference type="ARBA" id="ARBA00001954"/>
    </source>
</evidence>
<gene>
    <name evidence="9" type="ORF">PHISCL_08166</name>
</gene>
<evidence type="ECO:0000313" key="9">
    <source>
        <dbReference type="EMBL" id="RJE19504.1"/>
    </source>
</evidence>
<dbReference type="GO" id="GO:0046872">
    <property type="term" value="F:metal ion binding"/>
    <property type="evidence" value="ECO:0007669"/>
    <property type="project" value="UniProtKB-KW"/>
</dbReference>
<reference evidence="10" key="1">
    <citation type="submission" date="2017-02" db="EMBL/GenBank/DDBJ databases">
        <authorList>
            <person name="Tafer H."/>
            <person name="Lopandic K."/>
        </authorList>
    </citation>
    <scope>NUCLEOTIDE SEQUENCE [LARGE SCALE GENOMIC DNA]</scope>
    <source>
        <strain evidence="10">CBS 366.77</strain>
    </source>
</reference>
<dbReference type="InterPro" id="IPR042098">
    <property type="entry name" value="TauD-like_sf"/>
</dbReference>
<comment type="caution">
    <text evidence="9">The sequence shown here is derived from an EMBL/GenBank/DDBJ whole genome shotgun (WGS) entry which is preliminary data.</text>
</comment>
<evidence type="ECO:0000256" key="3">
    <source>
        <dbReference type="ARBA" id="ARBA00022723"/>
    </source>
</evidence>
<protein>
    <submittedName>
        <fullName evidence="9">Alpha-ketoglutarate-dependent taurine dioxygenase</fullName>
    </submittedName>
</protein>
<comment type="similarity">
    <text evidence="2">Belongs to the TfdA dioxygenase family.</text>
</comment>
<dbReference type="OrthoDB" id="10257314at2759"/>
<keyword evidence="5" id="KW-0560">Oxidoreductase</keyword>
<evidence type="ECO:0000256" key="6">
    <source>
        <dbReference type="ARBA" id="ARBA00023004"/>
    </source>
</evidence>
<comment type="cofactor">
    <cofactor evidence="1">
        <name>Fe(2+)</name>
        <dbReference type="ChEBI" id="CHEBI:29033"/>
    </cofactor>
</comment>
<accession>A0A3A2ZJG2</accession>
<evidence type="ECO:0000256" key="7">
    <source>
        <dbReference type="SAM" id="MobiDB-lite"/>
    </source>
</evidence>
<dbReference type="InterPro" id="IPR051323">
    <property type="entry name" value="AtsK-like"/>
</dbReference>
<dbReference type="STRING" id="2070753.A0A3A2ZJG2"/>